<feature type="transmembrane region" description="Helical" evidence="1">
    <location>
        <begin position="6"/>
        <end position="30"/>
    </location>
</feature>
<accession>A0A7Y9KHS6</accession>
<sequence length="40" mass="4306">MEYGFLSHVVLWIVGAIAAVGTIGTVLAIWSIGRAAYRKD</sequence>
<gene>
    <name evidence="2" type="ORF">BJ991_001820</name>
</gene>
<protein>
    <submittedName>
        <fullName evidence="2">Putative membrane protein YqiK</fullName>
    </submittedName>
</protein>
<evidence type="ECO:0000256" key="1">
    <source>
        <dbReference type="SAM" id="Phobius"/>
    </source>
</evidence>
<keyword evidence="3" id="KW-1185">Reference proteome</keyword>
<organism evidence="2 3">
    <name type="scientific">Microbacterium immunditiarum</name>
    <dbReference type="NCBI Taxonomy" id="337480"/>
    <lineage>
        <taxon>Bacteria</taxon>
        <taxon>Bacillati</taxon>
        <taxon>Actinomycetota</taxon>
        <taxon>Actinomycetes</taxon>
        <taxon>Micrococcales</taxon>
        <taxon>Microbacteriaceae</taxon>
        <taxon>Microbacterium</taxon>
    </lineage>
</organism>
<dbReference type="RefSeq" id="WP_281363925.1">
    <property type="nucleotide sequence ID" value="NZ_JACCBV010000001.1"/>
</dbReference>
<evidence type="ECO:0000313" key="2">
    <source>
        <dbReference type="EMBL" id="NYE19792.1"/>
    </source>
</evidence>
<evidence type="ECO:0000313" key="3">
    <source>
        <dbReference type="Proteomes" id="UP000576969"/>
    </source>
</evidence>
<proteinExistence type="predicted"/>
<dbReference type="Proteomes" id="UP000576969">
    <property type="component" value="Unassembled WGS sequence"/>
</dbReference>
<keyword evidence="1" id="KW-1133">Transmembrane helix</keyword>
<name>A0A7Y9KHS6_9MICO</name>
<comment type="caution">
    <text evidence="2">The sequence shown here is derived from an EMBL/GenBank/DDBJ whole genome shotgun (WGS) entry which is preliminary data.</text>
</comment>
<keyword evidence="1" id="KW-0812">Transmembrane</keyword>
<reference evidence="2 3" key="1">
    <citation type="submission" date="2020-07" db="EMBL/GenBank/DDBJ databases">
        <title>Sequencing the genomes of 1000 actinobacteria strains.</title>
        <authorList>
            <person name="Klenk H.-P."/>
        </authorList>
    </citation>
    <scope>NUCLEOTIDE SEQUENCE [LARGE SCALE GENOMIC DNA]</scope>
    <source>
        <strain evidence="2 3">DSM 24662</strain>
    </source>
</reference>
<dbReference type="AlphaFoldDB" id="A0A7Y9KHS6"/>
<dbReference type="EMBL" id="JACCBV010000001">
    <property type="protein sequence ID" value="NYE19792.1"/>
    <property type="molecule type" value="Genomic_DNA"/>
</dbReference>
<keyword evidence="1" id="KW-0472">Membrane</keyword>